<dbReference type="AlphaFoldDB" id="X0XWN6"/>
<dbReference type="GO" id="GO:0016491">
    <property type="term" value="F:oxidoreductase activity"/>
    <property type="evidence" value="ECO:0007669"/>
    <property type="project" value="InterPro"/>
</dbReference>
<proteinExistence type="predicted"/>
<dbReference type="InterPro" id="IPR023753">
    <property type="entry name" value="FAD/NAD-binding_dom"/>
</dbReference>
<feature type="domain" description="FAD/NAD(P)-binding" evidence="1">
    <location>
        <begin position="2"/>
        <end position="71"/>
    </location>
</feature>
<dbReference type="SUPFAM" id="SSF51905">
    <property type="entry name" value="FAD/NAD(P)-binding domain"/>
    <property type="match status" value="1"/>
</dbReference>
<evidence type="ECO:0000259" key="1">
    <source>
        <dbReference type="Pfam" id="PF07992"/>
    </source>
</evidence>
<evidence type="ECO:0000313" key="2">
    <source>
        <dbReference type="EMBL" id="GAG47785.1"/>
    </source>
</evidence>
<accession>X0XWN6</accession>
<dbReference type="Gene3D" id="3.50.50.60">
    <property type="entry name" value="FAD/NAD(P)-binding domain"/>
    <property type="match status" value="2"/>
</dbReference>
<feature type="non-terminal residue" evidence="2">
    <location>
        <position position="1"/>
    </location>
</feature>
<dbReference type="EMBL" id="BARS01057007">
    <property type="protein sequence ID" value="GAG47785.1"/>
    <property type="molecule type" value="Genomic_DNA"/>
</dbReference>
<organism evidence="2">
    <name type="scientific">marine sediment metagenome</name>
    <dbReference type="NCBI Taxonomy" id="412755"/>
    <lineage>
        <taxon>unclassified sequences</taxon>
        <taxon>metagenomes</taxon>
        <taxon>ecological metagenomes</taxon>
    </lineage>
</organism>
<comment type="caution">
    <text evidence="2">The sequence shown here is derived from an EMBL/GenBank/DDBJ whole genome shotgun (WGS) entry which is preliminary data.</text>
</comment>
<sequence>QQILSDEGIEFIVGAEVIEVRGRSGEDVSLVVRWGSGKRIIEGSDILVAAGRTTHTTGIGLEEAGVELDDRVL</sequence>
<dbReference type="Pfam" id="PF07992">
    <property type="entry name" value="Pyr_redox_2"/>
    <property type="match status" value="1"/>
</dbReference>
<gene>
    <name evidence="2" type="ORF">S01H1_83754</name>
</gene>
<name>X0XWN6_9ZZZZ</name>
<reference evidence="2" key="1">
    <citation type="journal article" date="2014" name="Front. Microbiol.">
        <title>High frequency of phylogenetically diverse reductive dehalogenase-homologous genes in deep subseafloor sedimentary metagenomes.</title>
        <authorList>
            <person name="Kawai M."/>
            <person name="Futagami T."/>
            <person name="Toyoda A."/>
            <person name="Takaki Y."/>
            <person name="Nishi S."/>
            <person name="Hori S."/>
            <person name="Arai W."/>
            <person name="Tsubouchi T."/>
            <person name="Morono Y."/>
            <person name="Uchiyama I."/>
            <person name="Ito T."/>
            <person name="Fujiyama A."/>
            <person name="Inagaki F."/>
            <person name="Takami H."/>
        </authorList>
    </citation>
    <scope>NUCLEOTIDE SEQUENCE</scope>
    <source>
        <strain evidence="2">Expedition CK06-06</strain>
    </source>
</reference>
<dbReference type="InterPro" id="IPR036188">
    <property type="entry name" value="FAD/NAD-bd_sf"/>
</dbReference>
<protein>
    <recommendedName>
        <fullName evidence="1">FAD/NAD(P)-binding domain-containing protein</fullName>
    </recommendedName>
</protein>